<feature type="transmembrane region" description="Helical" evidence="1">
    <location>
        <begin position="41"/>
        <end position="66"/>
    </location>
</feature>
<gene>
    <name evidence="2" type="ORF">ASU31_18110</name>
</gene>
<name>A0A0T5VMC9_9SPHI</name>
<accession>A0A0T5VMC9</accession>
<protein>
    <submittedName>
        <fullName evidence="2">Uncharacterized protein</fullName>
    </submittedName>
</protein>
<feature type="transmembrane region" description="Helical" evidence="1">
    <location>
        <begin position="9"/>
        <end position="29"/>
    </location>
</feature>
<evidence type="ECO:0000256" key="1">
    <source>
        <dbReference type="SAM" id="Phobius"/>
    </source>
</evidence>
<keyword evidence="3" id="KW-1185">Reference proteome</keyword>
<proteinExistence type="predicted"/>
<comment type="caution">
    <text evidence="2">The sequence shown here is derived from an EMBL/GenBank/DDBJ whole genome shotgun (WGS) entry which is preliminary data.</text>
</comment>
<evidence type="ECO:0000313" key="2">
    <source>
        <dbReference type="EMBL" id="KRT14815.1"/>
    </source>
</evidence>
<dbReference type="EMBL" id="LMZQ01000014">
    <property type="protein sequence ID" value="KRT14815.1"/>
    <property type="molecule type" value="Genomic_DNA"/>
</dbReference>
<keyword evidence="1" id="KW-0812">Transmembrane</keyword>
<keyword evidence="1" id="KW-1133">Transmembrane helix</keyword>
<dbReference type="Proteomes" id="UP000051950">
    <property type="component" value="Unassembled WGS sequence"/>
</dbReference>
<dbReference type="AlphaFoldDB" id="A0A0T5VMC9"/>
<reference evidence="2 3" key="1">
    <citation type="submission" date="2015-11" db="EMBL/GenBank/DDBJ databases">
        <title>Sequence of Pedobacter ginsenosidimutans.</title>
        <authorList>
            <person name="Carson E."/>
            <person name="Keyser V."/>
            <person name="Newman J."/>
            <person name="Miller J."/>
        </authorList>
    </citation>
    <scope>NUCLEOTIDE SEQUENCE [LARGE SCALE GENOMIC DNA]</scope>
    <source>
        <strain evidence="2 3">KACC 14530</strain>
    </source>
</reference>
<sequence>MKINSTPKTLYFFSILMLLGFLILTYFFYPRVLWSEFLASAAIFLPIAVGIIILAILLFLGIYLMIKGINHGKKKKHVRYL</sequence>
<evidence type="ECO:0000313" key="3">
    <source>
        <dbReference type="Proteomes" id="UP000051950"/>
    </source>
</evidence>
<keyword evidence="1" id="KW-0472">Membrane</keyword>
<organism evidence="2 3">
    <name type="scientific">Pedobacter ginsenosidimutans</name>
    <dbReference type="NCBI Taxonomy" id="687842"/>
    <lineage>
        <taxon>Bacteria</taxon>
        <taxon>Pseudomonadati</taxon>
        <taxon>Bacteroidota</taxon>
        <taxon>Sphingobacteriia</taxon>
        <taxon>Sphingobacteriales</taxon>
        <taxon>Sphingobacteriaceae</taxon>
        <taxon>Pedobacter</taxon>
    </lineage>
</organism>
<dbReference type="STRING" id="687842.ASU31_18110"/>